<dbReference type="InterPro" id="IPR024732">
    <property type="entry name" value="NAGLU_C"/>
</dbReference>
<evidence type="ECO:0000313" key="5">
    <source>
        <dbReference type="EMBL" id="EFA43916.1"/>
    </source>
</evidence>
<accession>D1PXE9</accession>
<dbReference type="InterPro" id="IPR024240">
    <property type="entry name" value="NAGLU_N"/>
</dbReference>
<dbReference type="eggNOG" id="COG3669">
    <property type="taxonomic scope" value="Bacteria"/>
</dbReference>
<evidence type="ECO:0000259" key="4">
    <source>
        <dbReference type="Pfam" id="PF12972"/>
    </source>
</evidence>
<evidence type="ECO:0000259" key="2">
    <source>
        <dbReference type="Pfam" id="PF05089"/>
    </source>
</evidence>
<dbReference type="EMBL" id="ACKS01000070">
    <property type="protein sequence ID" value="EFA43916.1"/>
    <property type="molecule type" value="Genomic_DNA"/>
</dbReference>
<sequence length="772" mass="89139">MKRNHELMRNLLITLFCMCALTIQGNPVDDLIERVAPGASRHFKTVLQPSERDFFELSQQGKRVCIKGNSWVNIASGLNWYLKYYAGIHLTWNNMKVKAPVTWPTVPKVERRETDLTWRYNFNYCTFSYSMAFWDWERWEQEIDWMALHGVNMPLAVVGAEVAWRNMLMKLGYSKDEVNKFIAGPAFLAWWEMNNLEGWGGPLPDAWYAQQEALQKRILKREKELGMSPVLPGYCGMMPHDAKAKLGLDVTDGGTWNGYTRPANLSATDPKFDHIADLYYRELTRLYGKADYYSMDPFHESPDDASVDYAEAGRKLLAAMKRANGKSNWVIQGWMENPRPQMIEALPEGDIIILDLFSECRPMFGAPSIWQRKEGYGRHNWLFCMLENFGANVGLHGRMDQLVHNFKLAASPSTPYQNARKHLKGIGFTMEGSENNPIMFELMSELVWRANDLVSAERDRRDFKEGWTRNYVKARYGIDNPKIQEAWQLLIGSIYNCPVGNNQQGPHESIFNGRPSLDNFQVKSWSKMRNYYDPNVTLRAAQLMTSVADRYRGNNNFEYDLVDIVRQAMDDQARLQYLRTIADYKGFDRTAFSADSARFLNMLLLQDKLLGTRQEFRLGTRIEQARSLSTTLEEKNLYEWNARVQITTWGNRTCANEGGLRDYAHKEWQGLLRDFYFMRWHTYLDALSKQMTAHAQPDFDALGAGSYAGKTADELYELALPAAPQIDWYALEEPWTKQHNVYTSAPEGNSVDVAKEVMRFLSQSRSCLLDVK</sequence>
<gene>
    <name evidence="5" type="ORF">HMPREF0645_1634</name>
</gene>
<dbReference type="GO" id="GO:0016787">
    <property type="term" value="F:hydrolase activity"/>
    <property type="evidence" value="ECO:0007669"/>
    <property type="project" value="UniProtKB-KW"/>
</dbReference>
<proteinExistence type="predicted"/>
<dbReference type="PANTHER" id="PTHR12872:SF1">
    <property type="entry name" value="ALPHA-N-ACETYLGLUCOSAMINIDASE"/>
    <property type="match status" value="1"/>
</dbReference>
<feature type="domain" description="Alpha-N-acetylglucosaminidase tim-barrel" evidence="2">
    <location>
        <begin position="119"/>
        <end position="449"/>
    </location>
</feature>
<evidence type="ECO:0000259" key="3">
    <source>
        <dbReference type="Pfam" id="PF12971"/>
    </source>
</evidence>
<dbReference type="HOGENOM" id="CLU_011988_2_1_10"/>
<organism evidence="5 6">
    <name type="scientific">Hallella bergensis DSM 17361</name>
    <dbReference type="NCBI Taxonomy" id="585502"/>
    <lineage>
        <taxon>Bacteria</taxon>
        <taxon>Pseudomonadati</taxon>
        <taxon>Bacteroidota</taxon>
        <taxon>Bacteroidia</taxon>
        <taxon>Bacteroidales</taxon>
        <taxon>Prevotellaceae</taxon>
        <taxon>Hallella</taxon>
    </lineage>
</organism>
<protein>
    <submittedName>
        <fullName evidence="5">Alpha-N-acetylglucosaminidase (NAGLU)</fullName>
    </submittedName>
</protein>
<dbReference type="InterPro" id="IPR029018">
    <property type="entry name" value="Hex-like_dom2"/>
</dbReference>
<feature type="domain" description="Alpha-N-acetylglucosaminidase N-terminal" evidence="3">
    <location>
        <begin position="27"/>
        <end position="104"/>
    </location>
</feature>
<keyword evidence="6" id="KW-1185">Reference proteome</keyword>
<dbReference type="InterPro" id="IPR024733">
    <property type="entry name" value="NAGLU_tim-barrel"/>
</dbReference>
<dbReference type="InterPro" id="IPR007781">
    <property type="entry name" value="NAGLU"/>
</dbReference>
<dbReference type="Gene3D" id="1.20.120.670">
    <property type="entry name" value="N-acetyl-b-d-glucoasminidase"/>
    <property type="match status" value="1"/>
</dbReference>
<dbReference type="GO" id="GO:0005975">
    <property type="term" value="P:carbohydrate metabolic process"/>
    <property type="evidence" value="ECO:0007669"/>
    <property type="project" value="UniProtKB-ARBA"/>
</dbReference>
<dbReference type="Gene3D" id="3.20.20.80">
    <property type="entry name" value="Glycosidases"/>
    <property type="match status" value="1"/>
</dbReference>
<evidence type="ECO:0000313" key="6">
    <source>
        <dbReference type="Proteomes" id="UP000003160"/>
    </source>
</evidence>
<evidence type="ECO:0000256" key="1">
    <source>
        <dbReference type="ARBA" id="ARBA00022801"/>
    </source>
</evidence>
<dbReference type="Proteomes" id="UP000003160">
    <property type="component" value="Unassembled WGS sequence"/>
</dbReference>
<dbReference type="Gene3D" id="3.30.379.10">
    <property type="entry name" value="Chitobiase/beta-hexosaminidase domain 2-like"/>
    <property type="match status" value="1"/>
</dbReference>
<keyword evidence="1" id="KW-0378">Hydrolase</keyword>
<reference evidence="5 6" key="1">
    <citation type="submission" date="2009-10" db="EMBL/GenBank/DDBJ databases">
        <authorList>
            <person name="Qin X."/>
            <person name="Bachman B."/>
            <person name="Battles P."/>
            <person name="Bell A."/>
            <person name="Bess C."/>
            <person name="Bickham C."/>
            <person name="Chaboub L."/>
            <person name="Chen D."/>
            <person name="Coyle M."/>
            <person name="Deiros D.R."/>
            <person name="Dinh H."/>
            <person name="Forbes L."/>
            <person name="Fowler G."/>
            <person name="Francisco L."/>
            <person name="Fu Q."/>
            <person name="Gubbala S."/>
            <person name="Hale W."/>
            <person name="Han Y."/>
            <person name="Hemphill L."/>
            <person name="Highlander S.K."/>
            <person name="Hirani K."/>
            <person name="Hogues M."/>
            <person name="Jackson L."/>
            <person name="Jakkamsetti A."/>
            <person name="Javaid M."/>
            <person name="Jiang H."/>
            <person name="Korchina V."/>
            <person name="Kovar C."/>
            <person name="Lara F."/>
            <person name="Lee S."/>
            <person name="Mata R."/>
            <person name="Mathew T."/>
            <person name="Moen C."/>
            <person name="Morales K."/>
            <person name="Munidasa M."/>
            <person name="Nazareth L."/>
            <person name="Ngo R."/>
            <person name="Nguyen L."/>
            <person name="Okwuonu G."/>
            <person name="Ongeri F."/>
            <person name="Patil S."/>
            <person name="Petrosino J."/>
            <person name="Pham C."/>
            <person name="Pham P."/>
            <person name="Pu L.-L."/>
            <person name="Puazo M."/>
            <person name="Raj R."/>
            <person name="Reid J."/>
            <person name="Rouhana J."/>
            <person name="Saada N."/>
            <person name="Shang Y."/>
            <person name="Simmons D."/>
            <person name="Thornton R."/>
            <person name="Warren J."/>
            <person name="Weissenberger G."/>
            <person name="Zhang J."/>
            <person name="Zhang L."/>
            <person name="Zhou C."/>
            <person name="Zhu D."/>
            <person name="Muzny D."/>
            <person name="Worley K."/>
            <person name="Gibbs R."/>
        </authorList>
    </citation>
    <scope>NUCLEOTIDE SEQUENCE [LARGE SCALE GENOMIC DNA]</scope>
    <source>
        <strain evidence="5 6">DSM 17361</strain>
    </source>
</reference>
<dbReference type="PANTHER" id="PTHR12872">
    <property type="entry name" value="ALPHA-N-ACETYLGLUCOSAMINIDASE"/>
    <property type="match status" value="1"/>
</dbReference>
<dbReference type="Pfam" id="PF05089">
    <property type="entry name" value="NAGLU"/>
    <property type="match status" value="1"/>
</dbReference>
<dbReference type="Pfam" id="PF12971">
    <property type="entry name" value="NAGLU_N"/>
    <property type="match status" value="1"/>
</dbReference>
<dbReference type="Pfam" id="PF12972">
    <property type="entry name" value="NAGLU_C"/>
    <property type="match status" value="1"/>
</dbReference>
<comment type="caution">
    <text evidence="5">The sequence shown here is derived from an EMBL/GenBank/DDBJ whole genome shotgun (WGS) entry which is preliminary data.</text>
</comment>
<name>D1PXE9_9BACT</name>
<dbReference type="AlphaFoldDB" id="D1PXE9"/>
<feature type="domain" description="Alpha-N-acetylglucosaminidase C-terminal" evidence="4">
    <location>
        <begin position="467"/>
        <end position="758"/>
    </location>
</feature>